<name>A0ABR6ENB5_9ACTN</name>
<dbReference type="InterPro" id="IPR035328">
    <property type="entry name" value="DUF3048_C"/>
</dbReference>
<accession>A0ABR6ENB5</accession>
<evidence type="ECO:0000313" key="5">
    <source>
        <dbReference type="Proteomes" id="UP000766698"/>
    </source>
</evidence>
<dbReference type="Pfam" id="PF17479">
    <property type="entry name" value="DUF3048_C"/>
    <property type="match status" value="1"/>
</dbReference>
<sequence>MASDTVHSSPTVSSRRSRAVRRGRRPAVLVGMLLGPLLVGSLSLGAVAAPADREAAAEAGEAAEAAASGASAAPPSASPYTGLAATPGPVLAVKVDNSVRARPHTGIAEADLVYVAQVEAGLSRLMAVYSSRRPPVVGPVRSTRESDLELLKQFGRPALAYSGVQKKLQPHIDRDTVFAVPQERHRGPYFRDQSRRAPHNLYVRPDDVLPYAPHASHSADIGFRFGPVPPGGFPRREAAVQYRAARTSFTWSPRERRWLAFFDDRPAMGTDGRQLGASTVVLQYVTMRPSDFSDSTGAVTPYIETVGSGRALVLRDGRAYVTRWDRPRPGAGTTFTRLGGRPMLFARGQVWIVYAER</sequence>
<dbReference type="RefSeq" id="WP_182857653.1">
    <property type="nucleotide sequence ID" value="NZ_WMLF01000478.1"/>
</dbReference>
<dbReference type="InterPro" id="IPR023158">
    <property type="entry name" value="YerB-like_sf"/>
</dbReference>
<evidence type="ECO:0000313" key="4">
    <source>
        <dbReference type="EMBL" id="MBB1246390.1"/>
    </source>
</evidence>
<dbReference type="Pfam" id="PF11258">
    <property type="entry name" value="DUF3048"/>
    <property type="match status" value="1"/>
</dbReference>
<gene>
    <name evidence="4" type="ORF">GL263_22955</name>
</gene>
<dbReference type="InterPro" id="IPR021416">
    <property type="entry name" value="DUF3048_N"/>
</dbReference>
<feature type="compositionally biased region" description="Low complexity" evidence="1">
    <location>
        <begin position="1"/>
        <end position="14"/>
    </location>
</feature>
<evidence type="ECO:0000259" key="3">
    <source>
        <dbReference type="Pfam" id="PF17479"/>
    </source>
</evidence>
<feature type="domain" description="DUF3048" evidence="2">
    <location>
        <begin position="85"/>
        <end position="213"/>
    </location>
</feature>
<feature type="domain" description="DUF3048" evidence="3">
    <location>
        <begin position="240"/>
        <end position="352"/>
    </location>
</feature>
<keyword evidence="5" id="KW-1185">Reference proteome</keyword>
<comment type="caution">
    <text evidence="4">The sequence shown here is derived from an EMBL/GenBank/DDBJ whole genome shotgun (WGS) entry which is preliminary data.</text>
</comment>
<protein>
    <submittedName>
        <fullName evidence="4">DUF3048 domain-containing protein</fullName>
    </submittedName>
</protein>
<proteinExistence type="predicted"/>
<dbReference type="Gene3D" id="3.50.90.10">
    <property type="entry name" value="YerB-like"/>
    <property type="match status" value="1"/>
</dbReference>
<dbReference type="Proteomes" id="UP000766698">
    <property type="component" value="Unassembled WGS sequence"/>
</dbReference>
<evidence type="ECO:0000256" key="1">
    <source>
        <dbReference type="SAM" id="MobiDB-lite"/>
    </source>
</evidence>
<evidence type="ECO:0000259" key="2">
    <source>
        <dbReference type="Pfam" id="PF11258"/>
    </source>
</evidence>
<dbReference type="SUPFAM" id="SSF159774">
    <property type="entry name" value="YerB-like"/>
    <property type="match status" value="1"/>
</dbReference>
<dbReference type="EMBL" id="WMLF01000478">
    <property type="protein sequence ID" value="MBB1246390.1"/>
    <property type="molecule type" value="Genomic_DNA"/>
</dbReference>
<organism evidence="4 5">
    <name type="scientific">Streptomyces durbertensis</name>
    <dbReference type="NCBI Taxonomy" id="2448886"/>
    <lineage>
        <taxon>Bacteria</taxon>
        <taxon>Bacillati</taxon>
        <taxon>Actinomycetota</taxon>
        <taxon>Actinomycetes</taxon>
        <taxon>Kitasatosporales</taxon>
        <taxon>Streptomycetaceae</taxon>
        <taxon>Streptomyces</taxon>
    </lineage>
</organism>
<feature type="region of interest" description="Disordered" evidence="1">
    <location>
        <begin position="1"/>
        <end position="20"/>
    </location>
</feature>
<reference evidence="5" key="1">
    <citation type="journal article" date="2020" name="Syst. Appl. Microbiol.">
        <title>Streptomyces alkaliterrae sp. nov., isolated from an alkaline soil, and emended descriptions of Streptomyces alkaliphilus, Streptomyces calidiresistens and Streptomyces durbertensis.</title>
        <authorList>
            <person name="Swiecimska M."/>
            <person name="Golinska P."/>
            <person name="Nouioui I."/>
            <person name="Wypij M."/>
            <person name="Rai M."/>
            <person name="Sangal V."/>
            <person name="Goodfellow M."/>
        </authorList>
    </citation>
    <scope>NUCLEOTIDE SEQUENCE [LARGE SCALE GENOMIC DNA]</scope>
    <source>
        <strain evidence="5">DSM 104538</strain>
    </source>
</reference>